<dbReference type="EMBL" id="JBHLTS010000068">
    <property type="protein sequence ID" value="MFC0516877.1"/>
    <property type="molecule type" value="Genomic_DNA"/>
</dbReference>
<dbReference type="PANTHER" id="PTHR23421">
    <property type="entry name" value="BETA-GALACTOSIDASE RELATED"/>
    <property type="match status" value="1"/>
</dbReference>
<keyword evidence="3" id="KW-0326">Glycosidase</keyword>
<feature type="domain" description="DUF5597" evidence="6">
    <location>
        <begin position="398"/>
        <end position="525"/>
    </location>
</feature>
<organism evidence="7 8">
    <name type="scientific">Mucilaginibacter angelicae</name>
    <dbReference type="NCBI Taxonomy" id="869718"/>
    <lineage>
        <taxon>Bacteria</taxon>
        <taxon>Pseudomonadati</taxon>
        <taxon>Bacteroidota</taxon>
        <taxon>Sphingobacteriia</taxon>
        <taxon>Sphingobacteriales</taxon>
        <taxon>Sphingobacteriaceae</taxon>
        <taxon>Mucilaginibacter</taxon>
    </lineage>
</organism>
<dbReference type="Gene3D" id="3.20.20.80">
    <property type="entry name" value="Glycosidases"/>
    <property type="match status" value="1"/>
</dbReference>
<evidence type="ECO:0000256" key="4">
    <source>
        <dbReference type="SAM" id="SignalP"/>
    </source>
</evidence>
<dbReference type="Pfam" id="PF02449">
    <property type="entry name" value="Glyco_hydro_42"/>
    <property type="match status" value="1"/>
</dbReference>
<sequence length="543" mass="60272">MRKITGKTTQNILLLCLLLLAGSKTFAQTNDGSLPKLVEKNGRHEFLVDGKPFLMLGGQAHNSSAWPALMPGVWKSVEAMHLNTLEVPIYWEQIESQPGKFDFSVVDTLLTQARQHNVHLVLLWFGTWKNGSNHYMPEWMKRDAEKYPNITGKTGKPIDSPSPHSKATLDADIKAFAAVMRYLKQADVQHTVIMMQVENEPGSWDTVRDYSAKAQKLFEADVPADLLKPAILKALNVPVNSKGSWQQVFGDRADEYFQAWSIARFIGQVAAAGKAEYPLPLYVNVALRDPLTNPFATSYESGGATDNVIPIWKAAAPSIDLLAPDIYLTGSERVLKVIELYDRPDNALFVPEAGLIADNAKYFYDVLAHGGIGFSPFGIDNNGDSSNNEQLAEHLAPFAQEYAMATPMMRELAQWAFENKIKAAVEHEDGVEQTIKLGAWDAIIKFGSSRGGEFKPNKEHNGKAMIISLDENKLIMTGTNCRITFHPTGSNTGKAWQYLKVEEGWYDHGTFKALRILNGDETDWGGPAIGDKPRVLQIELVVR</sequence>
<dbReference type="Proteomes" id="UP001589828">
    <property type="component" value="Unassembled WGS sequence"/>
</dbReference>
<keyword evidence="8" id="KW-1185">Reference proteome</keyword>
<comment type="similarity">
    <text evidence="1">Belongs to the glycosyl hydrolase 35 family.</text>
</comment>
<feature type="signal peptide" evidence="4">
    <location>
        <begin position="1"/>
        <end position="27"/>
    </location>
</feature>
<dbReference type="InterPro" id="IPR001944">
    <property type="entry name" value="Glycoside_Hdrlase_35"/>
</dbReference>
<evidence type="ECO:0000313" key="8">
    <source>
        <dbReference type="Proteomes" id="UP001589828"/>
    </source>
</evidence>
<dbReference type="Pfam" id="PF18120">
    <property type="entry name" value="DUF5597"/>
    <property type="match status" value="1"/>
</dbReference>
<name>A0ABV6LBL9_9SPHI</name>
<evidence type="ECO:0000313" key="7">
    <source>
        <dbReference type="EMBL" id="MFC0516877.1"/>
    </source>
</evidence>
<evidence type="ECO:0000256" key="1">
    <source>
        <dbReference type="ARBA" id="ARBA00009809"/>
    </source>
</evidence>
<evidence type="ECO:0000256" key="3">
    <source>
        <dbReference type="ARBA" id="ARBA00023295"/>
    </source>
</evidence>
<evidence type="ECO:0000259" key="6">
    <source>
        <dbReference type="Pfam" id="PF18120"/>
    </source>
</evidence>
<keyword evidence="2" id="KW-0378">Hydrolase</keyword>
<accession>A0ABV6LBL9</accession>
<evidence type="ECO:0000256" key="2">
    <source>
        <dbReference type="ARBA" id="ARBA00022801"/>
    </source>
</evidence>
<gene>
    <name evidence="7" type="ORF">ACFFGT_21900</name>
</gene>
<dbReference type="InterPro" id="IPR040719">
    <property type="entry name" value="DUF5597"/>
</dbReference>
<dbReference type="InterPro" id="IPR013529">
    <property type="entry name" value="Glyco_hydro_42_N"/>
</dbReference>
<evidence type="ECO:0000259" key="5">
    <source>
        <dbReference type="Pfam" id="PF02449"/>
    </source>
</evidence>
<protein>
    <submittedName>
        <fullName evidence="7">DUF5597 domain-containing protein</fullName>
    </submittedName>
</protein>
<dbReference type="InterPro" id="IPR017853">
    <property type="entry name" value="GH"/>
</dbReference>
<feature type="chain" id="PRO_5047027378" evidence="4">
    <location>
        <begin position="28"/>
        <end position="543"/>
    </location>
</feature>
<dbReference type="RefSeq" id="WP_377024645.1">
    <property type="nucleotide sequence ID" value="NZ_JBHLTS010000068.1"/>
</dbReference>
<comment type="caution">
    <text evidence="7">The sequence shown here is derived from an EMBL/GenBank/DDBJ whole genome shotgun (WGS) entry which is preliminary data.</text>
</comment>
<keyword evidence="4" id="KW-0732">Signal</keyword>
<dbReference type="SUPFAM" id="SSF51445">
    <property type="entry name" value="(Trans)glycosidases"/>
    <property type="match status" value="1"/>
</dbReference>
<proteinExistence type="inferred from homology"/>
<dbReference type="Gene3D" id="2.60.220.20">
    <property type="entry name" value="putative beta-Galactosidase from caulobacter crescentus"/>
    <property type="match status" value="1"/>
</dbReference>
<reference evidence="7 8" key="1">
    <citation type="submission" date="2024-09" db="EMBL/GenBank/DDBJ databases">
        <authorList>
            <person name="Sun Q."/>
            <person name="Mori K."/>
        </authorList>
    </citation>
    <scope>NUCLEOTIDE SEQUENCE [LARGE SCALE GENOMIC DNA]</scope>
    <source>
        <strain evidence="7 8">NCAIM B.02415</strain>
    </source>
</reference>
<feature type="domain" description="Glycoside hydrolase family 42 N-terminal" evidence="5">
    <location>
        <begin position="77"/>
        <end position="219"/>
    </location>
</feature>